<dbReference type="GO" id="GO:0000151">
    <property type="term" value="C:ubiquitin ligase complex"/>
    <property type="evidence" value="ECO:0007669"/>
    <property type="project" value="TreeGrafter"/>
</dbReference>
<organism evidence="4 5">
    <name type="scientific">Wickerhamomyces anomalus (strain ATCC 58044 / CBS 1984 / NCYC 433 / NRRL Y-366-8)</name>
    <name type="common">Yeast</name>
    <name type="synonym">Hansenula anomala</name>
    <dbReference type="NCBI Taxonomy" id="683960"/>
    <lineage>
        <taxon>Eukaryota</taxon>
        <taxon>Fungi</taxon>
        <taxon>Dikarya</taxon>
        <taxon>Ascomycota</taxon>
        <taxon>Saccharomycotina</taxon>
        <taxon>Saccharomycetes</taxon>
        <taxon>Phaffomycetales</taxon>
        <taxon>Wickerhamomycetaceae</taxon>
        <taxon>Wickerhamomyces</taxon>
    </lineage>
</organism>
<name>A0A1E3NYM3_WICAA</name>
<dbReference type="STRING" id="683960.A0A1E3NYM3"/>
<protein>
    <recommendedName>
        <fullName evidence="2">Defective in cullin neddylation protein</fullName>
    </recommendedName>
</protein>
<dbReference type="RefSeq" id="XP_019036884.1">
    <property type="nucleotide sequence ID" value="XM_019184215.1"/>
</dbReference>
<dbReference type="GO" id="GO:0005886">
    <property type="term" value="C:plasma membrane"/>
    <property type="evidence" value="ECO:0007669"/>
    <property type="project" value="UniProtKB-ARBA"/>
</dbReference>
<evidence type="ECO:0000313" key="5">
    <source>
        <dbReference type="Proteomes" id="UP000094112"/>
    </source>
</evidence>
<dbReference type="Proteomes" id="UP000094112">
    <property type="component" value="Unassembled WGS sequence"/>
</dbReference>
<dbReference type="Gene3D" id="1.10.238.200">
    <property type="entry name" value="Cullin, PONY binding domain"/>
    <property type="match status" value="1"/>
</dbReference>
<dbReference type="InterPro" id="IPR014764">
    <property type="entry name" value="DCN-prot"/>
</dbReference>
<dbReference type="InterPro" id="IPR005176">
    <property type="entry name" value="PONY_dom"/>
</dbReference>
<dbReference type="GO" id="GO:0045116">
    <property type="term" value="P:protein neddylation"/>
    <property type="evidence" value="ECO:0007669"/>
    <property type="project" value="TreeGrafter"/>
</dbReference>
<keyword evidence="1" id="KW-0833">Ubl conjugation pathway</keyword>
<dbReference type="PANTHER" id="PTHR12281:SF31">
    <property type="entry name" value="DCN1-LIKE PROTEIN 3"/>
    <property type="match status" value="1"/>
</dbReference>
<reference evidence="4 5" key="1">
    <citation type="journal article" date="2016" name="Proc. Natl. Acad. Sci. U.S.A.">
        <title>Comparative genomics of biotechnologically important yeasts.</title>
        <authorList>
            <person name="Riley R."/>
            <person name="Haridas S."/>
            <person name="Wolfe K.H."/>
            <person name="Lopes M.R."/>
            <person name="Hittinger C.T."/>
            <person name="Goeker M."/>
            <person name="Salamov A.A."/>
            <person name="Wisecaver J.H."/>
            <person name="Long T.M."/>
            <person name="Calvey C.H."/>
            <person name="Aerts A.L."/>
            <person name="Barry K.W."/>
            <person name="Choi C."/>
            <person name="Clum A."/>
            <person name="Coughlan A.Y."/>
            <person name="Deshpande S."/>
            <person name="Douglass A.P."/>
            <person name="Hanson S.J."/>
            <person name="Klenk H.-P."/>
            <person name="LaButti K.M."/>
            <person name="Lapidus A."/>
            <person name="Lindquist E.A."/>
            <person name="Lipzen A.M."/>
            <person name="Meier-Kolthoff J.P."/>
            <person name="Ohm R.A."/>
            <person name="Otillar R.P."/>
            <person name="Pangilinan J.L."/>
            <person name="Peng Y."/>
            <person name="Rokas A."/>
            <person name="Rosa C.A."/>
            <person name="Scheuner C."/>
            <person name="Sibirny A.A."/>
            <person name="Slot J.C."/>
            <person name="Stielow J.B."/>
            <person name="Sun H."/>
            <person name="Kurtzman C.P."/>
            <person name="Blackwell M."/>
            <person name="Grigoriev I.V."/>
            <person name="Jeffries T.W."/>
        </authorList>
    </citation>
    <scope>NUCLEOTIDE SEQUENCE [LARGE SCALE GENOMIC DNA]</scope>
    <source>
        <strain evidence="5">ATCC 58044 / CBS 1984 / NCYC 433 / NRRL Y-366-8</strain>
    </source>
</reference>
<evidence type="ECO:0000313" key="4">
    <source>
        <dbReference type="EMBL" id="ODQ57677.1"/>
    </source>
</evidence>
<dbReference type="OrthoDB" id="27198at2759"/>
<dbReference type="AlphaFoldDB" id="A0A1E3NYM3"/>
<dbReference type="InterPro" id="IPR009060">
    <property type="entry name" value="UBA-like_sf"/>
</dbReference>
<dbReference type="SUPFAM" id="SSF46934">
    <property type="entry name" value="UBA-like"/>
    <property type="match status" value="1"/>
</dbReference>
<proteinExistence type="predicted"/>
<evidence type="ECO:0000256" key="2">
    <source>
        <dbReference type="RuleBase" id="RU410713"/>
    </source>
</evidence>
<comment type="function">
    <text evidence="2">Neddylation of cullins play an essential role in the regulation of SCF-type complexes activity.</text>
</comment>
<evidence type="ECO:0000256" key="1">
    <source>
        <dbReference type="ARBA" id="ARBA00022786"/>
    </source>
</evidence>
<dbReference type="PANTHER" id="PTHR12281">
    <property type="entry name" value="RP42 RELATED"/>
    <property type="match status" value="1"/>
</dbReference>
<dbReference type="Pfam" id="PF14555">
    <property type="entry name" value="UBA_4"/>
    <property type="match status" value="1"/>
</dbReference>
<keyword evidence="5" id="KW-1185">Reference proteome</keyword>
<dbReference type="GO" id="GO:0097602">
    <property type="term" value="F:cullin family protein binding"/>
    <property type="evidence" value="ECO:0007669"/>
    <property type="project" value="TreeGrafter"/>
</dbReference>
<dbReference type="Gene3D" id="1.10.238.10">
    <property type="entry name" value="EF-hand"/>
    <property type="match status" value="1"/>
</dbReference>
<dbReference type="Pfam" id="PF03556">
    <property type="entry name" value="Cullin_binding"/>
    <property type="match status" value="1"/>
</dbReference>
<accession>A0A1E3NYM3</accession>
<feature type="domain" description="DCUN1" evidence="3">
    <location>
        <begin position="53"/>
        <end position="244"/>
    </location>
</feature>
<gene>
    <name evidence="4" type="ORF">WICANDRAFT_70759</name>
</gene>
<dbReference type="Gene3D" id="1.10.8.10">
    <property type="entry name" value="DNA helicase RuvA subunit, C-terminal domain"/>
    <property type="match status" value="1"/>
</dbReference>
<dbReference type="GeneID" id="30201461"/>
<sequence length="249" mass="29506">MSRNQKRQLRDQFIDFTHTTSAIAEQFLKSTNYDLELAINEYYLSYQPSTERKDNKKLAAIFDKYKDPDSDIIGIDGTIKYIEDLGYEPEDKVALALAEFLESPSAGVFERKSFILKWQTTHSETLADMKKHVQYLERQMSTNVDYLKRIYEFTFKFSLEEGQRTLPLETATEYWRLLLGPLYGDKIEKWIAFLNQEWKQAVSKDTWNMFFIFLQDYEKDPELSEYDETAAWPSIIDDFVEYIKEGKTE</sequence>
<dbReference type="InterPro" id="IPR042460">
    <property type="entry name" value="DCN1-like_PONY"/>
</dbReference>
<evidence type="ECO:0000259" key="3">
    <source>
        <dbReference type="PROSITE" id="PS51229"/>
    </source>
</evidence>
<dbReference type="GO" id="GO:0032182">
    <property type="term" value="F:ubiquitin-like protein binding"/>
    <property type="evidence" value="ECO:0007669"/>
    <property type="project" value="TreeGrafter"/>
</dbReference>
<dbReference type="PROSITE" id="PS51229">
    <property type="entry name" value="DCUN1"/>
    <property type="match status" value="1"/>
</dbReference>
<dbReference type="GO" id="GO:0031624">
    <property type="term" value="F:ubiquitin conjugating enzyme binding"/>
    <property type="evidence" value="ECO:0007669"/>
    <property type="project" value="TreeGrafter"/>
</dbReference>
<dbReference type="FunFam" id="1.10.238.200:FF:000003">
    <property type="entry name" value="DCN1-like protein 3"/>
    <property type="match status" value="1"/>
</dbReference>
<dbReference type="EMBL" id="KV454213">
    <property type="protein sequence ID" value="ODQ57677.1"/>
    <property type="molecule type" value="Genomic_DNA"/>
</dbReference>